<sequence length="295" mass="32948">MYVEELLDRCVFHIVSNIEWHEMAKQHVEDWLAGSAVSSWVGGIGGSRVACEERSAGGRTQLIAVMEEETCSLVYRLEQKYLNDDDAYMDQDIVLTNFTGSSPCKMASKRALELVVLNNANISHLGDISEVSGLMQHVAEADLAWNNIRWECVNSLLKHLPQLRTLNLSYNPLDGEIAVDLPAAPLLHTLILNGTNMSLKSLSSILKNTPCLQELHLSDNKLDLSDADDESVMNESVKTIHLNRCHIDDWPLVVRLMRRFPNRKTVFLCENPIKSVVHDSSAESLGTLQSLNLGK</sequence>
<dbReference type="PANTHER" id="PTHR48063:SF112">
    <property type="entry name" value="RECEPTOR LIKE PROTEIN 30-LIKE"/>
    <property type="match status" value="1"/>
</dbReference>
<proteinExistence type="predicted"/>
<evidence type="ECO:0000256" key="4">
    <source>
        <dbReference type="ARBA" id="ARBA00022989"/>
    </source>
</evidence>
<gene>
    <name evidence="7" type="ORF">OESDEN_24492</name>
</gene>
<dbReference type="GO" id="GO:0016020">
    <property type="term" value="C:membrane"/>
    <property type="evidence" value="ECO:0007669"/>
    <property type="project" value="UniProtKB-SubCell"/>
</dbReference>
<evidence type="ECO:0000256" key="6">
    <source>
        <dbReference type="ARBA" id="ARBA00023180"/>
    </source>
</evidence>
<dbReference type="Gene3D" id="3.80.10.10">
    <property type="entry name" value="Ribonuclease Inhibitor"/>
    <property type="match status" value="1"/>
</dbReference>
<protein>
    <recommendedName>
        <fullName evidence="9">Leucine Rich repeat-containing domain protein</fullName>
    </recommendedName>
</protein>
<dbReference type="Proteomes" id="UP000053660">
    <property type="component" value="Unassembled WGS sequence"/>
</dbReference>
<evidence type="ECO:0000256" key="1">
    <source>
        <dbReference type="ARBA" id="ARBA00004370"/>
    </source>
</evidence>
<dbReference type="PANTHER" id="PTHR48063">
    <property type="entry name" value="LRR RECEPTOR-LIKE KINASE"/>
    <property type="match status" value="1"/>
</dbReference>
<keyword evidence="5" id="KW-0472">Membrane</keyword>
<keyword evidence="3" id="KW-0732">Signal</keyword>
<keyword evidence="4" id="KW-1133">Transmembrane helix</keyword>
<dbReference type="InterPro" id="IPR046956">
    <property type="entry name" value="RLP23-like"/>
</dbReference>
<evidence type="ECO:0000256" key="5">
    <source>
        <dbReference type="ARBA" id="ARBA00023136"/>
    </source>
</evidence>
<name>A0A0B1RXY9_OESDE</name>
<evidence type="ECO:0000313" key="8">
    <source>
        <dbReference type="Proteomes" id="UP000053660"/>
    </source>
</evidence>
<dbReference type="InterPro" id="IPR032675">
    <property type="entry name" value="LRR_dom_sf"/>
</dbReference>
<dbReference type="AlphaFoldDB" id="A0A0B1RXY9"/>
<keyword evidence="2" id="KW-0812">Transmembrane</keyword>
<evidence type="ECO:0008006" key="9">
    <source>
        <dbReference type="Google" id="ProtNLM"/>
    </source>
</evidence>
<feature type="non-terminal residue" evidence="7">
    <location>
        <position position="295"/>
    </location>
</feature>
<keyword evidence="8" id="KW-1185">Reference proteome</keyword>
<dbReference type="EMBL" id="KN612301">
    <property type="protein sequence ID" value="KHJ75890.1"/>
    <property type="molecule type" value="Genomic_DNA"/>
</dbReference>
<keyword evidence="6" id="KW-0325">Glycoprotein</keyword>
<organism evidence="7 8">
    <name type="scientific">Oesophagostomum dentatum</name>
    <name type="common">Nodular worm</name>
    <dbReference type="NCBI Taxonomy" id="61180"/>
    <lineage>
        <taxon>Eukaryota</taxon>
        <taxon>Metazoa</taxon>
        <taxon>Ecdysozoa</taxon>
        <taxon>Nematoda</taxon>
        <taxon>Chromadorea</taxon>
        <taxon>Rhabditida</taxon>
        <taxon>Rhabditina</taxon>
        <taxon>Rhabditomorpha</taxon>
        <taxon>Strongyloidea</taxon>
        <taxon>Strongylidae</taxon>
        <taxon>Oesophagostomum</taxon>
    </lineage>
</organism>
<evidence type="ECO:0000256" key="3">
    <source>
        <dbReference type="ARBA" id="ARBA00022729"/>
    </source>
</evidence>
<comment type="subcellular location">
    <subcellularLocation>
        <location evidence="1">Membrane</location>
    </subcellularLocation>
</comment>
<accession>A0A0B1RXY9</accession>
<evidence type="ECO:0000313" key="7">
    <source>
        <dbReference type="EMBL" id="KHJ75890.1"/>
    </source>
</evidence>
<reference evidence="7 8" key="1">
    <citation type="submission" date="2014-03" db="EMBL/GenBank/DDBJ databases">
        <title>Draft genome of the hookworm Oesophagostomum dentatum.</title>
        <authorList>
            <person name="Mitreva M."/>
        </authorList>
    </citation>
    <scope>NUCLEOTIDE SEQUENCE [LARGE SCALE GENOMIC DNA]</scope>
    <source>
        <strain evidence="7 8">OD-Hann</strain>
    </source>
</reference>
<dbReference type="SUPFAM" id="SSF52058">
    <property type="entry name" value="L domain-like"/>
    <property type="match status" value="1"/>
</dbReference>
<evidence type="ECO:0000256" key="2">
    <source>
        <dbReference type="ARBA" id="ARBA00022692"/>
    </source>
</evidence>
<dbReference type="OrthoDB" id="5855206at2759"/>